<dbReference type="GO" id="GO:0046452">
    <property type="term" value="P:dihydrofolate metabolic process"/>
    <property type="evidence" value="ECO:0007669"/>
    <property type="project" value="TreeGrafter"/>
</dbReference>
<dbReference type="PRINTS" id="PR00070">
    <property type="entry name" value="DHFR"/>
</dbReference>
<comment type="similarity">
    <text evidence="2 7">Belongs to the dihydrofolate reductase family.</text>
</comment>
<dbReference type="AlphaFoldDB" id="A0A412Z4B0"/>
<dbReference type="GO" id="GO:0050661">
    <property type="term" value="F:NADP binding"/>
    <property type="evidence" value="ECO:0007669"/>
    <property type="project" value="InterPro"/>
</dbReference>
<evidence type="ECO:0000256" key="1">
    <source>
        <dbReference type="ARBA" id="ARBA00004903"/>
    </source>
</evidence>
<evidence type="ECO:0000256" key="2">
    <source>
        <dbReference type="ARBA" id="ARBA00009539"/>
    </source>
</evidence>
<evidence type="ECO:0000256" key="6">
    <source>
        <dbReference type="ARBA" id="ARBA00023002"/>
    </source>
</evidence>
<sequence>MNLIVAVDEKWGIGKDGGLLAHLPEDMKYFRETTSGRTVVMGRRTLESFPGGKPLKNRVNMVLSRNESYSPEGVQVYHRAEDVLEALKDCNEDDVFIIGGGMIYREFLPYCNKAYVTYIHRTFEVDTDFENLDQDENWKLESVSDGREHEGISFEFRIYRRVR</sequence>
<dbReference type="GO" id="GO:0004146">
    <property type="term" value="F:dihydrofolate reductase activity"/>
    <property type="evidence" value="ECO:0007669"/>
    <property type="project" value="UniProtKB-EC"/>
</dbReference>
<comment type="function">
    <text evidence="7">Key enzyme in folate metabolism. Catalyzes an essential reaction for de novo glycine and purine synthesis, and for DNA precursor synthesis.</text>
</comment>
<comment type="caution">
    <text evidence="9">The sequence shown here is derived from an EMBL/GenBank/DDBJ whole genome shotgun (WGS) entry which is preliminary data.</text>
</comment>
<dbReference type="RefSeq" id="WP_002569855.1">
    <property type="nucleotide sequence ID" value="NZ_CABKUK010000002.1"/>
</dbReference>
<gene>
    <name evidence="10" type="ORF">DW839_30390</name>
    <name evidence="9" type="ORF">DWW02_15535</name>
</gene>
<evidence type="ECO:0000256" key="5">
    <source>
        <dbReference type="ARBA" id="ARBA00022857"/>
    </source>
</evidence>
<dbReference type="GO" id="GO:0046654">
    <property type="term" value="P:tetrahydrofolate biosynthetic process"/>
    <property type="evidence" value="ECO:0007669"/>
    <property type="project" value="UniProtKB-UniPathway"/>
</dbReference>
<dbReference type="CDD" id="cd00209">
    <property type="entry name" value="DHFR"/>
    <property type="match status" value="1"/>
</dbReference>
<keyword evidence="4 7" id="KW-0554">One-carbon metabolism</keyword>
<dbReference type="Pfam" id="PF00186">
    <property type="entry name" value="DHFR_1"/>
    <property type="match status" value="1"/>
</dbReference>
<proteinExistence type="inferred from homology"/>
<dbReference type="Proteomes" id="UP000283975">
    <property type="component" value="Unassembled WGS sequence"/>
</dbReference>
<accession>A0A412Z4B0</accession>
<dbReference type="EMBL" id="QSHZ01000057">
    <property type="protein sequence ID" value="RHC47092.1"/>
    <property type="molecule type" value="Genomic_DNA"/>
</dbReference>
<dbReference type="PANTHER" id="PTHR48069">
    <property type="entry name" value="DIHYDROFOLATE REDUCTASE"/>
    <property type="match status" value="1"/>
</dbReference>
<dbReference type="PIRSF" id="PIRSF000194">
    <property type="entry name" value="DHFR"/>
    <property type="match status" value="1"/>
</dbReference>
<dbReference type="Proteomes" id="UP000284543">
    <property type="component" value="Unassembled WGS sequence"/>
</dbReference>
<name>A0A412Z4B0_9FIRM</name>
<dbReference type="EMBL" id="QRZM01000006">
    <property type="protein sequence ID" value="RGV74757.1"/>
    <property type="molecule type" value="Genomic_DNA"/>
</dbReference>
<keyword evidence="6 7" id="KW-0560">Oxidoreductase</keyword>
<evidence type="ECO:0000313" key="11">
    <source>
        <dbReference type="Proteomes" id="UP000283975"/>
    </source>
</evidence>
<protein>
    <recommendedName>
        <fullName evidence="3 7">Dihydrofolate reductase</fullName>
        <ecNumber evidence="3 7">1.5.1.3</ecNumber>
    </recommendedName>
</protein>
<feature type="domain" description="DHFR" evidence="8">
    <location>
        <begin position="1"/>
        <end position="161"/>
    </location>
</feature>
<dbReference type="KEGG" id="cbol:CGC65_08340"/>
<evidence type="ECO:0000313" key="12">
    <source>
        <dbReference type="Proteomes" id="UP000284543"/>
    </source>
</evidence>
<evidence type="ECO:0000256" key="3">
    <source>
        <dbReference type="ARBA" id="ARBA00012856"/>
    </source>
</evidence>
<reference evidence="11 12" key="1">
    <citation type="submission" date="2018-08" db="EMBL/GenBank/DDBJ databases">
        <title>A genome reference for cultivated species of the human gut microbiota.</title>
        <authorList>
            <person name="Zou Y."/>
            <person name="Xue W."/>
            <person name="Luo G."/>
        </authorList>
    </citation>
    <scope>NUCLEOTIDE SEQUENCE [LARGE SCALE GENOMIC DNA]</scope>
    <source>
        <strain evidence="9 12">AF14-18</strain>
        <strain evidence="10 11">AM35-14</strain>
    </source>
</reference>
<dbReference type="Gene3D" id="3.40.430.10">
    <property type="entry name" value="Dihydrofolate Reductase, subunit A"/>
    <property type="match status" value="1"/>
</dbReference>
<dbReference type="UniPathway" id="UPA00077">
    <property type="reaction ID" value="UER00158"/>
</dbReference>
<keyword evidence="5 7" id="KW-0521">NADP</keyword>
<evidence type="ECO:0000313" key="10">
    <source>
        <dbReference type="EMBL" id="RHC47092.1"/>
    </source>
</evidence>
<evidence type="ECO:0000259" key="8">
    <source>
        <dbReference type="PROSITE" id="PS51330"/>
    </source>
</evidence>
<dbReference type="InterPro" id="IPR024072">
    <property type="entry name" value="DHFR-like_dom_sf"/>
</dbReference>
<dbReference type="GO" id="GO:0046655">
    <property type="term" value="P:folic acid metabolic process"/>
    <property type="evidence" value="ECO:0007669"/>
    <property type="project" value="TreeGrafter"/>
</dbReference>
<comment type="pathway">
    <text evidence="1 7">Cofactor biosynthesis; tetrahydrofolate biosynthesis; 5,6,7,8-tetrahydrofolate from 7,8-dihydrofolate: step 1/1.</text>
</comment>
<organism evidence="9 12">
    <name type="scientific">Enterocloster bolteae</name>
    <dbReference type="NCBI Taxonomy" id="208479"/>
    <lineage>
        <taxon>Bacteria</taxon>
        <taxon>Bacillati</taxon>
        <taxon>Bacillota</taxon>
        <taxon>Clostridia</taxon>
        <taxon>Lachnospirales</taxon>
        <taxon>Lachnospiraceae</taxon>
        <taxon>Enterocloster</taxon>
    </lineage>
</organism>
<dbReference type="SUPFAM" id="SSF53597">
    <property type="entry name" value="Dihydrofolate reductase-like"/>
    <property type="match status" value="1"/>
</dbReference>
<comment type="catalytic activity">
    <reaction evidence="7">
        <text>(6S)-5,6,7,8-tetrahydrofolate + NADP(+) = 7,8-dihydrofolate + NADPH + H(+)</text>
        <dbReference type="Rhea" id="RHEA:15009"/>
        <dbReference type="ChEBI" id="CHEBI:15378"/>
        <dbReference type="ChEBI" id="CHEBI:57451"/>
        <dbReference type="ChEBI" id="CHEBI:57453"/>
        <dbReference type="ChEBI" id="CHEBI:57783"/>
        <dbReference type="ChEBI" id="CHEBI:58349"/>
        <dbReference type="EC" id="1.5.1.3"/>
    </reaction>
</comment>
<evidence type="ECO:0000256" key="4">
    <source>
        <dbReference type="ARBA" id="ARBA00022563"/>
    </source>
</evidence>
<evidence type="ECO:0000313" key="9">
    <source>
        <dbReference type="EMBL" id="RGV74757.1"/>
    </source>
</evidence>
<dbReference type="InterPro" id="IPR001796">
    <property type="entry name" value="DHFR_dom"/>
</dbReference>
<dbReference type="PROSITE" id="PS51330">
    <property type="entry name" value="DHFR_2"/>
    <property type="match status" value="1"/>
</dbReference>
<dbReference type="PANTHER" id="PTHR48069:SF3">
    <property type="entry name" value="DIHYDROFOLATE REDUCTASE"/>
    <property type="match status" value="1"/>
</dbReference>
<dbReference type="InterPro" id="IPR012259">
    <property type="entry name" value="DHFR"/>
</dbReference>
<evidence type="ECO:0000256" key="7">
    <source>
        <dbReference type="PIRNR" id="PIRNR000194"/>
    </source>
</evidence>
<dbReference type="EC" id="1.5.1.3" evidence="3 7"/>
<dbReference type="GO" id="GO:0006730">
    <property type="term" value="P:one-carbon metabolic process"/>
    <property type="evidence" value="ECO:0007669"/>
    <property type="project" value="UniProtKB-KW"/>
</dbReference>